<organism evidence="6 7">
    <name type="scientific">Porites evermanni</name>
    <dbReference type="NCBI Taxonomy" id="104178"/>
    <lineage>
        <taxon>Eukaryota</taxon>
        <taxon>Metazoa</taxon>
        <taxon>Cnidaria</taxon>
        <taxon>Anthozoa</taxon>
        <taxon>Hexacorallia</taxon>
        <taxon>Scleractinia</taxon>
        <taxon>Fungiina</taxon>
        <taxon>Poritidae</taxon>
        <taxon>Porites</taxon>
    </lineage>
</organism>
<keyword evidence="3" id="KW-0964">Secreted</keyword>
<evidence type="ECO:0000313" key="7">
    <source>
        <dbReference type="Proteomes" id="UP001159427"/>
    </source>
</evidence>
<evidence type="ECO:0000259" key="5">
    <source>
        <dbReference type="Pfam" id="PF02988"/>
    </source>
</evidence>
<comment type="caution">
    <text evidence="6">The sequence shown here is derived from an EMBL/GenBank/DDBJ whole genome shotgun (WGS) entry which is preliminary data.</text>
</comment>
<dbReference type="InterPro" id="IPR004126">
    <property type="entry name" value="PLipase_A2_inh_N"/>
</dbReference>
<dbReference type="Pfam" id="PF02988">
    <property type="entry name" value="PLA2_inh"/>
    <property type="match status" value="1"/>
</dbReference>
<gene>
    <name evidence="6" type="ORF">PEVE_00036765</name>
</gene>
<feature type="domain" description="Phospholipase A2 inhibitor N-terminal" evidence="5">
    <location>
        <begin position="9"/>
        <end position="84"/>
    </location>
</feature>
<accession>A0ABN8MM57</accession>
<dbReference type="InterPro" id="IPR045860">
    <property type="entry name" value="Snake_toxin-like_sf"/>
</dbReference>
<evidence type="ECO:0000313" key="6">
    <source>
        <dbReference type="EMBL" id="CAH3029791.1"/>
    </source>
</evidence>
<protein>
    <recommendedName>
        <fullName evidence="5">Phospholipase A2 inhibitor N-terminal domain-containing protein</fullName>
    </recommendedName>
</protein>
<keyword evidence="7" id="KW-1185">Reference proteome</keyword>
<comment type="subcellular location">
    <subcellularLocation>
        <location evidence="1">Secreted</location>
    </subcellularLocation>
</comment>
<proteinExistence type="inferred from homology"/>
<evidence type="ECO:0000256" key="3">
    <source>
        <dbReference type="ARBA" id="ARBA00022525"/>
    </source>
</evidence>
<evidence type="ECO:0000256" key="2">
    <source>
        <dbReference type="ARBA" id="ARBA00006570"/>
    </source>
</evidence>
<keyword evidence="4" id="KW-1015">Disulfide bond</keyword>
<dbReference type="Proteomes" id="UP001159427">
    <property type="component" value="Unassembled WGS sequence"/>
</dbReference>
<dbReference type="EMBL" id="CALNXI010000592">
    <property type="protein sequence ID" value="CAH3029791.1"/>
    <property type="molecule type" value="Genomic_DNA"/>
</dbReference>
<dbReference type="SUPFAM" id="SSF57302">
    <property type="entry name" value="Snake toxin-like"/>
    <property type="match status" value="1"/>
</dbReference>
<sequence length="124" mass="13894">MCLSSYGWDDCKDKVKTLFCSSYEDRCGKAVMEMKSFGRATEFYGKSCTTSEECSQRKCDSLKMGSSATVTKCDIHCCNDDLCNGAQVSMFSKSTFCTSVRVIKNEKTQTNTLMNIKISNIKLF</sequence>
<evidence type="ECO:0000256" key="1">
    <source>
        <dbReference type="ARBA" id="ARBA00004613"/>
    </source>
</evidence>
<reference evidence="6 7" key="1">
    <citation type="submission" date="2022-05" db="EMBL/GenBank/DDBJ databases">
        <authorList>
            <consortium name="Genoscope - CEA"/>
            <person name="William W."/>
        </authorList>
    </citation>
    <scope>NUCLEOTIDE SEQUENCE [LARGE SCALE GENOMIC DNA]</scope>
</reference>
<dbReference type="Gene3D" id="2.10.60.10">
    <property type="entry name" value="CD59"/>
    <property type="match status" value="1"/>
</dbReference>
<comment type="similarity">
    <text evidence="2">Belongs to the CNF-like-inhibitor family.</text>
</comment>
<evidence type="ECO:0000256" key="4">
    <source>
        <dbReference type="ARBA" id="ARBA00023157"/>
    </source>
</evidence>
<name>A0ABN8MM57_9CNID</name>